<dbReference type="RefSeq" id="WP_004243455.1">
    <property type="nucleotide sequence ID" value="NZ_ABFDCH020000015.1"/>
</dbReference>
<name>A0A7D6A5B7_PROMI</name>
<dbReference type="AlphaFoldDB" id="A0A7D6A5B7"/>
<proteinExistence type="predicted"/>
<sequence length="214" mass="25248">MKNEPSQQQNGQSMPYLIPDADFNAKLKLPAKNIEHTIQFITQGVKDISLDGFEIPTGYRLVKAVHRDQYRLITTNKESETAYLVELRFRQDIVYGQTTCTQIKVWRSRLPKHRNVIRDLPRTFFYNLLKVHNIVVTDEEQTSDGKGFWIDMILWAFSEGYYIYASDGTEMDRPLHLIDSVEDFYNKWDAFCWEKDRDIHTHRLLVISKEPLSQ</sequence>
<organism evidence="1">
    <name type="scientific">Proteus mirabilis</name>
    <dbReference type="NCBI Taxonomy" id="584"/>
    <lineage>
        <taxon>Bacteria</taxon>
        <taxon>Pseudomonadati</taxon>
        <taxon>Pseudomonadota</taxon>
        <taxon>Gammaproteobacteria</taxon>
        <taxon>Enterobacterales</taxon>
        <taxon>Morganellaceae</taxon>
        <taxon>Proteus</taxon>
    </lineage>
</organism>
<dbReference type="GeneID" id="6801507"/>
<protein>
    <recommendedName>
        <fullName evidence="2">Phage protein</fullName>
    </recommendedName>
</protein>
<evidence type="ECO:0000313" key="1">
    <source>
        <dbReference type="EMBL" id="QLJ17716.1"/>
    </source>
</evidence>
<accession>A0A7D6A5B7</accession>
<reference evidence="1" key="1">
    <citation type="submission" date="2020-07" db="EMBL/GenBank/DDBJ databases">
        <title>Hypervirulent multi-drug resistant Proteus mirabilis strain with mosaic plasmid.</title>
        <authorList>
            <person name="Shelenkov A."/>
            <person name="Mikhaylova Y.V."/>
            <person name="Yanushevich Y.G."/>
            <person name="Petrova L."/>
            <person name="Fomina V."/>
            <person name="Zamyatin M."/>
            <person name="Shagin D."/>
        </authorList>
    </citation>
    <scope>NUCLEOTIDE SEQUENCE</scope>
    <source>
        <strain evidence="1">CriePir89</strain>
    </source>
</reference>
<dbReference type="OMA" id="RDIHTHR"/>
<gene>
    <name evidence="1" type="ORF">HZ283_11630</name>
</gene>
<dbReference type="KEGG" id="pvl:AOB99_09925"/>
<dbReference type="EMBL" id="CP059056">
    <property type="protein sequence ID" value="QLJ17716.1"/>
    <property type="molecule type" value="Genomic_DNA"/>
</dbReference>
<evidence type="ECO:0008006" key="2">
    <source>
        <dbReference type="Google" id="ProtNLM"/>
    </source>
</evidence>